<feature type="compositionally biased region" description="Low complexity" evidence="7">
    <location>
        <begin position="268"/>
        <end position="279"/>
    </location>
</feature>
<feature type="compositionally biased region" description="Basic and acidic residues" evidence="7">
    <location>
        <begin position="123"/>
        <end position="132"/>
    </location>
</feature>
<feature type="region of interest" description="Disordered" evidence="7">
    <location>
        <begin position="263"/>
        <end position="342"/>
    </location>
</feature>
<protein>
    <submittedName>
        <fullName evidence="9">Homeobox protein ceh-9</fullName>
    </submittedName>
</protein>
<dbReference type="GO" id="GO:0000978">
    <property type="term" value="F:RNA polymerase II cis-regulatory region sequence-specific DNA binding"/>
    <property type="evidence" value="ECO:0007669"/>
    <property type="project" value="TreeGrafter"/>
</dbReference>
<comment type="subcellular location">
    <subcellularLocation>
        <location evidence="1 5 6">Nucleus</location>
    </subcellularLocation>
</comment>
<dbReference type="GO" id="GO:0005634">
    <property type="term" value="C:nucleus"/>
    <property type="evidence" value="ECO:0007669"/>
    <property type="project" value="UniProtKB-SubCell"/>
</dbReference>
<sequence>MDCSMNSRHHNSLTSSCYSRDSVFFTAPRTWHPHIYEKTPKQPTPHFISNILGTCYDNDNVKIEDTRSIDGRSDERRHCGYGYDSNGEKEGYTKHRNADLDGYISGPENLENRHHGTSLESDGDTKQKRKSEDEDSNPDNQAKKKKARTTFTGRQIFELEKQFELKKYLSSAERAEMAALLNVTETQVKIWFQNRRTKWKKQENISNAEAAEHKVHVDKTHDMARASVNTKAGKSESVSVPVVQISLKQTIFTQQINMEGDIVKPSHDSSISINHSDNSNPRHDPSSECENSKDSNVHSEHESSGPCVDVDVTETRVPESNDVLDDESSKDIPPTICSQPFQ</sequence>
<name>A0A210QAG5_MIZYE</name>
<proteinExistence type="predicted"/>
<accession>A0A210QAG5</accession>
<comment type="caution">
    <text evidence="9">The sequence shown here is derived from an EMBL/GenBank/DDBJ whole genome shotgun (WGS) entry which is preliminary data.</text>
</comment>
<dbReference type="SUPFAM" id="SSF46689">
    <property type="entry name" value="Homeodomain-like"/>
    <property type="match status" value="1"/>
</dbReference>
<dbReference type="InterPro" id="IPR001356">
    <property type="entry name" value="HD"/>
</dbReference>
<dbReference type="GO" id="GO:0000981">
    <property type="term" value="F:DNA-binding transcription factor activity, RNA polymerase II-specific"/>
    <property type="evidence" value="ECO:0007669"/>
    <property type="project" value="InterPro"/>
</dbReference>
<evidence type="ECO:0000256" key="3">
    <source>
        <dbReference type="ARBA" id="ARBA00023155"/>
    </source>
</evidence>
<dbReference type="PANTHER" id="PTHR24340">
    <property type="entry name" value="HOMEOBOX PROTEIN NKX"/>
    <property type="match status" value="1"/>
</dbReference>
<dbReference type="PROSITE" id="PS00027">
    <property type="entry name" value="HOMEOBOX_1"/>
    <property type="match status" value="1"/>
</dbReference>
<feature type="compositionally biased region" description="Basic and acidic residues" evidence="7">
    <location>
        <begin position="86"/>
        <end position="99"/>
    </location>
</feature>
<dbReference type="InterPro" id="IPR020479">
    <property type="entry name" value="HD_metazoa"/>
</dbReference>
<evidence type="ECO:0000256" key="6">
    <source>
        <dbReference type="RuleBase" id="RU000682"/>
    </source>
</evidence>
<dbReference type="GO" id="GO:0030154">
    <property type="term" value="P:cell differentiation"/>
    <property type="evidence" value="ECO:0007669"/>
    <property type="project" value="TreeGrafter"/>
</dbReference>
<keyword evidence="3 5" id="KW-0371">Homeobox</keyword>
<feature type="DNA-binding region" description="Homeobox" evidence="5">
    <location>
        <begin position="144"/>
        <end position="203"/>
    </location>
</feature>
<feature type="compositionally biased region" description="Basic and acidic residues" evidence="7">
    <location>
        <begin position="280"/>
        <end position="303"/>
    </location>
</feature>
<dbReference type="EMBL" id="NEDP02004410">
    <property type="protein sequence ID" value="OWF45734.1"/>
    <property type="molecule type" value="Genomic_DNA"/>
</dbReference>
<dbReference type="SMART" id="SM00389">
    <property type="entry name" value="HOX"/>
    <property type="match status" value="1"/>
</dbReference>
<evidence type="ECO:0000256" key="2">
    <source>
        <dbReference type="ARBA" id="ARBA00023125"/>
    </source>
</evidence>
<dbReference type="PANTHER" id="PTHR24340:SF70">
    <property type="entry name" value="NK7.1, ISOFORM A"/>
    <property type="match status" value="1"/>
</dbReference>
<dbReference type="Proteomes" id="UP000242188">
    <property type="component" value="Unassembled WGS sequence"/>
</dbReference>
<dbReference type="OrthoDB" id="6159439at2759"/>
<dbReference type="PROSITE" id="PS50071">
    <property type="entry name" value="HOMEOBOX_2"/>
    <property type="match status" value="1"/>
</dbReference>
<dbReference type="STRING" id="6573.A0A210QAG5"/>
<dbReference type="InterPro" id="IPR017970">
    <property type="entry name" value="Homeobox_CS"/>
</dbReference>
<dbReference type="CDD" id="cd00086">
    <property type="entry name" value="homeodomain"/>
    <property type="match status" value="1"/>
</dbReference>
<feature type="compositionally biased region" description="Basic and acidic residues" evidence="7">
    <location>
        <begin position="67"/>
        <end position="78"/>
    </location>
</feature>
<evidence type="ECO:0000256" key="1">
    <source>
        <dbReference type="ARBA" id="ARBA00004123"/>
    </source>
</evidence>
<organism evidence="9 10">
    <name type="scientific">Mizuhopecten yessoensis</name>
    <name type="common">Japanese scallop</name>
    <name type="synonym">Patinopecten yessoensis</name>
    <dbReference type="NCBI Taxonomy" id="6573"/>
    <lineage>
        <taxon>Eukaryota</taxon>
        <taxon>Metazoa</taxon>
        <taxon>Spiralia</taxon>
        <taxon>Lophotrochozoa</taxon>
        <taxon>Mollusca</taxon>
        <taxon>Bivalvia</taxon>
        <taxon>Autobranchia</taxon>
        <taxon>Pteriomorphia</taxon>
        <taxon>Pectinida</taxon>
        <taxon>Pectinoidea</taxon>
        <taxon>Pectinidae</taxon>
        <taxon>Mizuhopecten</taxon>
    </lineage>
</organism>
<evidence type="ECO:0000313" key="9">
    <source>
        <dbReference type="EMBL" id="OWF45734.1"/>
    </source>
</evidence>
<evidence type="ECO:0000259" key="8">
    <source>
        <dbReference type="PROSITE" id="PS50071"/>
    </source>
</evidence>
<feature type="domain" description="Homeobox" evidence="8">
    <location>
        <begin position="142"/>
        <end position="202"/>
    </location>
</feature>
<gene>
    <name evidence="9" type="ORF">KP79_PYT01528</name>
</gene>
<keyword evidence="10" id="KW-1185">Reference proteome</keyword>
<keyword evidence="2 5" id="KW-0238">DNA-binding</keyword>
<evidence type="ECO:0000256" key="4">
    <source>
        <dbReference type="ARBA" id="ARBA00023242"/>
    </source>
</evidence>
<dbReference type="InterPro" id="IPR009057">
    <property type="entry name" value="Homeodomain-like_sf"/>
</dbReference>
<feature type="region of interest" description="Disordered" evidence="7">
    <location>
        <begin position="67"/>
        <end position="148"/>
    </location>
</feature>
<evidence type="ECO:0000256" key="5">
    <source>
        <dbReference type="PROSITE-ProRule" id="PRU00108"/>
    </source>
</evidence>
<dbReference type="InterPro" id="IPR050394">
    <property type="entry name" value="Homeobox_NK-like"/>
</dbReference>
<keyword evidence="4 5" id="KW-0539">Nucleus</keyword>
<evidence type="ECO:0000256" key="7">
    <source>
        <dbReference type="SAM" id="MobiDB-lite"/>
    </source>
</evidence>
<dbReference type="PRINTS" id="PR00024">
    <property type="entry name" value="HOMEOBOX"/>
</dbReference>
<reference evidence="9 10" key="1">
    <citation type="journal article" date="2017" name="Nat. Ecol. Evol.">
        <title>Scallop genome provides insights into evolution of bilaterian karyotype and development.</title>
        <authorList>
            <person name="Wang S."/>
            <person name="Zhang J."/>
            <person name="Jiao W."/>
            <person name="Li J."/>
            <person name="Xun X."/>
            <person name="Sun Y."/>
            <person name="Guo X."/>
            <person name="Huan P."/>
            <person name="Dong B."/>
            <person name="Zhang L."/>
            <person name="Hu X."/>
            <person name="Sun X."/>
            <person name="Wang J."/>
            <person name="Zhao C."/>
            <person name="Wang Y."/>
            <person name="Wang D."/>
            <person name="Huang X."/>
            <person name="Wang R."/>
            <person name="Lv J."/>
            <person name="Li Y."/>
            <person name="Zhang Z."/>
            <person name="Liu B."/>
            <person name="Lu W."/>
            <person name="Hui Y."/>
            <person name="Liang J."/>
            <person name="Zhou Z."/>
            <person name="Hou R."/>
            <person name="Li X."/>
            <person name="Liu Y."/>
            <person name="Li H."/>
            <person name="Ning X."/>
            <person name="Lin Y."/>
            <person name="Zhao L."/>
            <person name="Xing Q."/>
            <person name="Dou J."/>
            <person name="Li Y."/>
            <person name="Mao J."/>
            <person name="Guo H."/>
            <person name="Dou H."/>
            <person name="Li T."/>
            <person name="Mu C."/>
            <person name="Jiang W."/>
            <person name="Fu Q."/>
            <person name="Fu X."/>
            <person name="Miao Y."/>
            <person name="Liu J."/>
            <person name="Yu Q."/>
            <person name="Li R."/>
            <person name="Liao H."/>
            <person name="Li X."/>
            <person name="Kong Y."/>
            <person name="Jiang Z."/>
            <person name="Chourrout D."/>
            <person name="Li R."/>
            <person name="Bao Z."/>
        </authorList>
    </citation>
    <scope>NUCLEOTIDE SEQUENCE [LARGE SCALE GENOMIC DNA]</scope>
    <source>
        <strain evidence="9 10">PY_sf001</strain>
    </source>
</reference>
<evidence type="ECO:0000313" key="10">
    <source>
        <dbReference type="Proteomes" id="UP000242188"/>
    </source>
</evidence>
<dbReference type="Pfam" id="PF00046">
    <property type="entry name" value="Homeodomain"/>
    <property type="match status" value="1"/>
</dbReference>
<dbReference type="Gene3D" id="1.10.10.60">
    <property type="entry name" value="Homeodomain-like"/>
    <property type="match status" value="1"/>
</dbReference>
<dbReference type="AlphaFoldDB" id="A0A210QAG5"/>